<dbReference type="SUPFAM" id="SSF53137">
    <property type="entry name" value="Translational machinery components"/>
    <property type="match status" value="1"/>
</dbReference>
<protein>
    <recommendedName>
        <fullName evidence="6">Large ribosomal subunit protein uL18m</fullName>
    </recommendedName>
    <alternativeName>
        <fullName evidence="7">39S ribosomal protein L18, mitochondrial</fullName>
    </alternativeName>
</protein>
<evidence type="ECO:0000256" key="5">
    <source>
        <dbReference type="ARBA" id="ARBA00023274"/>
    </source>
</evidence>
<dbReference type="PANTHER" id="PTHR12899:SF3">
    <property type="entry name" value="LARGE RIBOSOMAL SUBUNIT PROTEIN UL18M"/>
    <property type="match status" value="1"/>
</dbReference>
<dbReference type="eggNOG" id="KOG3333">
    <property type="taxonomic scope" value="Eukaryota"/>
</dbReference>
<evidence type="ECO:0000256" key="4">
    <source>
        <dbReference type="ARBA" id="ARBA00023128"/>
    </source>
</evidence>
<dbReference type="EMBL" id="DS231818">
    <property type="protein sequence ID" value="EDS41362.1"/>
    <property type="molecule type" value="Genomic_DNA"/>
</dbReference>
<dbReference type="VEuPathDB" id="VectorBase:CPIJ000729"/>
<dbReference type="InterPro" id="IPR036967">
    <property type="entry name" value="Ribosomal_uS11_sf"/>
</dbReference>
<accession>B0W0R0</accession>
<reference evidence="10" key="2">
    <citation type="submission" date="2020-05" db="UniProtKB">
        <authorList>
            <consortium name="EnsemblMetazoa"/>
        </authorList>
    </citation>
    <scope>IDENTIFICATION</scope>
    <source>
        <strain evidence="10">JHB</strain>
    </source>
</reference>
<dbReference type="FunCoup" id="B0W0R0">
    <property type="interactions" value="1554"/>
</dbReference>
<sequence length="174" mass="20026">MASSRKVFHKIQELNKCAEGVKHLVNRNPRNLERLRVAYKTDGYHLEKPGRSYWHKLELTASNKYVSAKLNHFQNGTVVESSTSEWAIKQHLFKGNDTAAYVNLAKVGLIFATRCMEAGLTEMRCDLQPKPNGKVDKFLETLTSCGIKLEEPERLKPARPWDMERPEKPWEVTE</sequence>
<comment type="similarity">
    <text evidence="2">Belongs to the universal ribosomal protein uL18 family.</text>
</comment>
<dbReference type="GO" id="GO:0003735">
    <property type="term" value="F:structural constituent of ribosome"/>
    <property type="evidence" value="ECO:0007669"/>
    <property type="project" value="InterPro"/>
</dbReference>
<organism>
    <name type="scientific">Culex quinquefasciatus</name>
    <name type="common">Southern house mosquito</name>
    <name type="synonym">Culex pungens</name>
    <dbReference type="NCBI Taxonomy" id="7176"/>
    <lineage>
        <taxon>Eukaryota</taxon>
        <taxon>Metazoa</taxon>
        <taxon>Ecdysozoa</taxon>
        <taxon>Arthropoda</taxon>
        <taxon>Hexapoda</taxon>
        <taxon>Insecta</taxon>
        <taxon>Pterygota</taxon>
        <taxon>Neoptera</taxon>
        <taxon>Endopterygota</taxon>
        <taxon>Diptera</taxon>
        <taxon>Nematocera</taxon>
        <taxon>Culicoidea</taxon>
        <taxon>Culicidae</taxon>
        <taxon>Culicinae</taxon>
        <taxon>Culicini</taxon>
        <taxon>Culex</taxon>
        <taxon>Culex</taxon>
    </lineage>
</organism>
<name>B0W0R0_CULQU</name>
<keyword evidence="3 9" id="KW-0689">Ribosomal protein</keyword>
<evidence type="ECO:0000256" key="6">
    <source>
        <dbReference type="ARBA" id="ARBA00069051"/>
    </source>
</evidence>
<keyword evidence="11" id="KW-1185">Reference proteome</keyword>
<dbReference type="AlphaFoldDB" id="B0W0R0"/>
<dbReference type="VEuPathDB" id="VectorBase:CQUJHB000405"/>
<reference evidence="9" key="1">
    <citation type="submission" date="2007-03" db="EMBL/GenBank/DDBJ databases">
        <title>Annotation of Culex pipiens quinquefasciatus.</title>
        <authorList>
            <consortium name="The Broad Institute Genome Sequencing Platform"/>
            <person name="Atkinson P.W."/>
            <person name="Hemingway J."/>
            <person name="Christensen B.M."/>
            <person name="Higgs S."/>
            <person name="Kodira C."/>
            <person name="Hannick L."/>
            <person name="Megy K."/>
            <person name="O'Leary S."/>
            <person name="Pearson M."/>
            <person name="Haas B.J."/>
            <person name="Mauceli E."/>
            <person name="Wortman J.R."/>
            <person name="Lee N.H."/>
            <person name="Guigo R."/>
            <person name="Stanke M."/>
            <person name="Alvarado L."/>
            <person name="Amedeo P."/>
            <person name="Antoine C.H."/>
            <person name="Arensburger P."/>
            <person name="Bidwell S.L."/>
            <person name="Crawford M."/>
            <person name="Camaro F."/>
            <person name="Devon K."/>
            <person name="Engels R."/>
            <person name="Hammond M."/>
            <person name="Howarth C."/>
            <person name="Koehrsen M."/>
            <person name="Lawson D."/>
            <person name="Montgomery P."/>
            <person name="Nene V."/>
            <person name="Nusbaum C."/>
            <person name="Puiu D."/>
            <person name="Romero-Severson J."/>
            <person name="Severson D.W."/>
            <person name="Shumway M."/>
            <person name="Sisk P."/>
            <person name="Stolte C."/>
            <person name="Zeng Q."/>
            <person name="Eisenstadt E."/>
            <person name="Fraser-Liggett C."/>
            <person name="Strausberg R."/>
            <person name="Galagan J."/>
            <person name="Birren B."/>
            <person name="Collins F.H."/>
        </authorList>
    </citation>
    <scope>NUCLEOTIDE SEQUENCE [LARGE SCALE GENOMIC DNA]</scope>
    <source>
        <strain evidence="9">JHB</strain>
    </source>
</reference>
<dbReference type="GO" id="GO:1990904">
    <property type="term" value="C:ribonucleoprotein complex"/>
    <property type="evidence" value="ECO:0007669"/>
    <property type="project" value="UniProtKB-KW"/>
</dbReference>
<evidence type="ECO:0000313" key="9">
    <source>
        <dbReference type="EMBL" id="EDS41362.1"/>
    </source>
</evidence>
<dbReference type="OrthoDB" id="1932324at2759"/>
<dbReference type="GO" id="GO:0006412">
    <property type="term" value="P:translation"/>
    <property type="evidence" value="ECO:0007669"/>
    <property type="project" value="InterPro"/>
</dbReference>
<evidence type="ECO:0000256" key="1">
    <source>
        <dbReference type="ARBA" id="ARBA00004173"/>
    </source>
</evidence>
<dbReference type="PANTHER" id="PTHR12899">
    <property type="entry name" value="39S RIBOSOMAL PROTEIN L18, MITOCHONDRIAL"/>
    <property type="match status" value="1"/>
</dbReference>
<evidence type="ECO:0000256" key="3">
    <source>
        <dbReference type="ARBA" id="ARBA00022980"/>
    </source>
</evidence>
<feature type="region of interest" description="Disordered" evidence="8">
    <location>
        <begin position="155"/>
        <end position="174"/>
    </location>
</feature>
<dbReference type="OMA" id="TSEWAIK"/>
<evidence type="ECO:0000256" key="8">
    <source>
        <dbReference type="SAM" id="MobiDB-lite"/>
    </source>
</evidence>
<dbReference type="GO" id="GO:0005840">
    <property type="term" value="C:ribosome"/>
    <property type="evidence" value="ECO:0007669"/>
    <property type="project" value="UniProtKB-KW"/>
</dbReference>
<dbReference type="EnsemblMetazoa" id="CPIJ000729-RA">
    <property type="protein sequence ID" value="CPIJ000729-PA"/>
    <property type="gene ID" value="CPIJ000729"/>
</dbReference>
<proteinExistence type="inferred from homology"/>
<dbReference type="InParanoid" id="B0W0R0"/>
<dbReference type="Proteomes" id="UP000002320">
    <property type="component" value="Unassembled WGS sequence"/>
</dbReference>
<dbReference type="GO" id="GO:0008097">
    <property type="term" value="F:5S rRNA binding"/>
    <property type="evidence" value="ECO:0007669"/>
    <property type="project" value="TreeGrafter"/>
</dbReference>
<keyword evidence="4" id="KW-0496">Mitochondrion</keyword>
<keyword evidence="5" id="KW-0687">Ribonucleoprotein</keyword>
<dbReference type="HOGENOM" id="CLU_108540_0_0_1"/>
<dbReference type="InterPro" id="IPR005484">
    <property type="entry name" value="Ribosomal_uL18_bac/plant/anim"/>
</dbReference>
<evidence type="ECO:0000256" key="2">
    <source>
        <dbReference type="ARBA" id="ARBA00007116"/>
    </source>
</evidence>
<evidence type="ECO:0000313" key="10">
    <source>
        <dbReference type="EnsemblMetazoa" id="CPIJ000729-PA"/>
    </source>
</evidence>
<dbReference type="STRING" id="7176.B0W0R0"/>
<dbReference type="Gene3D" id="3.30.420.80">
    <property type="entry name" value="Ribosomal protein S11"/>
    <property type="match status" value="1"/>
</dbReference>
<evidence type="ECO:0000256" key="7">
    <source>
        <dbReference type="ARBA" id="ARBA00082661"/>
    </source>
</evidence>
<dbReference type="FunFam" id="3.30.420.80:FF:000005">
    <property type="entry name" value="39S ribosomal protein L18, mitochondrial"/>
    <property type="match status" value="1"/>
</dbReference>
<gene>
    <name evidence="10" type="primary">6031504</name>
    <name evidence="9" type="ORF">CpipJ_CPIJ000729</name>
</gene>
<comment type="subcellular location">
    <subcellularLocation>
        <location evidence="1">Mitochondrion</location>
    </subcellularLocation>
</comment>
<dbReference type="GO" id="GO:0005743">
    <property type="term" value="C:mitochondrial inner membrane"/>
    <property type="evidence" value="ECO:0007669"/>
    <property type="project" value="UniProtKB-ARBA"/>
</dbReference>
<evidence type="ECO:0000313" key="11">
    <source>
        <dbReference type="Proteomes" id="UP000002320"/>
    </source>
</evidence>
<dbReference type="KEGG" id="cqu:CpipJ_CPIJ000729"/>